<gene>
    <name evidence="3" type="ORF">HPB48_001469</name>
</gene>
<organism evidence="3 4">
    <name type="scientific">Haemaphysalis longicornis</name>
    <name type="common">Bush tick</name>
    <dbReference type="NCBI Taxonomy" id="44386"/>
    <lineage>
        <taxon>Eukaryota</taxon>
        <taxon>Metazoa</taxon>
        <taxon>Ecdysozoa</taxon>
        <taxon>Arthropoda</taxon>
        <taxon>Chelicerata</taxon>
        <taxon>Arachnida</taxon>
        <taxon>Acari</taxon>
        <taxon>Parasitiformes</taxon>
        <taxon>Ixodida</taxon>
        <taxon>Ixodoidea</taxon>
        <taxon>Ixodidae</taxon>
        <taxon>Haemaphysalinae</taxon>
        <taxon>Haemaphysalis</taxon>
    </lineage>
</organism>
<evidence type="ECO:0000313" key="3">
    <source>
        <dbReference type="EMBL" id="KAH9361592.1"/>
    </source>
</evidence>
<dbReference type="GO" id="GO:0003676">
    <property type="term" value="F:nucleic acid binding"/>
    <property type="evidence" value="ECO:0007669"/>
    <property type="project" value="InterPro"/>
</dbReference>
<evidence type="ECO:0000256" key="1">
    <source>
        <dbReference type="SAM" id="MobiDB-lite"/>
    </source>
</evidence>
<dbReference type="SUPFAM" id="SSF53098">
    <property type="entry name" value="Ribonuclease H-like"/>
    <property type="match status" value="1"/>
</dbReference>
<dbReference type="InterPro" id="IPR012337">
    <property type="entry name" value="RNaseH-like_sf"/>
</dbReference>
<sequence length="292" mass="32348">MTAEPPAKPSKWRPSDDPGCVLEEQRKASPKLQVLSVGPGRARKSSPSYSPLKNIAESVLGIVTQCMTGQNVPKRCNPSTIVNILQKLNAKLGGTNNTTPAVKTIIFKTPVMTIGADVTQPALTEMSRPSAAAAVASLDRLAFRYVCTFCIQKQSTVATARIEVIEDMKYIARELLLGFYRINKGVKPANIFYRDGVSEGQFSQVQQHEVVSLQAAYSKFHPDYEPVITFLDIRMRQHHTRFMQRDPRDGCDKFDDAPVGAVVYTFVTHTVDFGLFLCSHFGIQGKSLPAYY</sequence>
<dbReference type="EMBL" id="JABSTR010000001">
    <property type="protein sequence ID" value="KAH9361592.1"/>
    <property type="molecule type" value="Genomic_DNA"/>
</dbReference>
<feature type="region of interest" description="Disordered" evidence="1">
    <location>
        <begin position="1"/>
        <end position="49"/>
    </location>
</feature>
<dbReference type="Pfam" id="PF02171">
    <property type="entry name" value="Piwi"/>
    <property type="match status" value="1"/>
</dbReference>
<dbReference type="Gene3D" id="3.40.50.2300">
    <property type="match status" value="1"/>
</dbReference>
<dbReference type="Proteomes" id="UP000821853">
    <property type="component" value="Chromosome 1"/>
</dbReference>
<dbReference type="PANTHER" id="PTHR22891">
    <property type="entry name" value="EUKARYOTIC TRANSLATION INITIATION FACTOR 2C"/>
    <property type="match status" value="1"/>
</dbReference>
<keyword evidence="4" id="KW-1185">Reference proteome</keyword>
<dbReference type="PROSITE" id="PS50822">
    <property type="entry name" value="PIWI"/>
    <property type="match status" value="1"/>
</dbReference>
<protein>
    <recommendedName>
        <fullName evidence="2">Piwi domain-containing protein</fullName>
    </recommendedName>
</protein>
<evidence type="ECO:0000313" key="4">
    <source>
        <dbReference type="Proteomes" id="UP000821853"/>
    </source>
</evidence>
<dbReference type="SMART" id="SM00950">
    <property type="entry name" value="Piwi"/>
    <property type="match status" value="1"/>
</dbReference>
<dbReference type="InterPro" id="IPR003165">
    <property type="entry name" value="Piwi"/>
</dbReference>
<feature type="domain" description="Piwi" evidence="2">
    <location>
        <begin position="33"/>
        <end position="292"/>
    </location>
</feature>
<comment type="caution">
    <text evidence="3">The sequence shown here is derived from an EMBL/GenBank/DDBJ whole genome shotgun (WGS) entry which is preliminary data.</text>
</comment>
<reference evidence="3 4" key="1">
    <citation type="journal article" date="2020" name="Cell">
        <title>Large-Scale Comparative Analyses of Tick Genomes Elucidate Their Genetic Diversity and Vector Capacities.</title>
        <authorList>
            <consortium name="Tick Genome and Microbiome Consortium (TIGMIC)"/>
            <person name="Jia N."/>
            <person name="Wang J."/>
            <person name="Shi W."/>
            <person name="Du L."/>
            <person name="Sun Y."/>
            <person name="Zhan W."/>
            <person name="Jiang J.F."/>
            <person name="Wang Q."/>
            <person name="Zhang B."/>
            <person name="Ji P."/>
            <person name="Bell-Sakyi L."/>
            <person name="Cui X.M."/>
            <person name="Yuan T.T."/>
            <person name="Jiang B.G."/>
            <person name="Yang W.F."/>
            <person name="Lam T.T."/>
            <person name="Chang Q.C."/>
            <person name="Ding S.J."/>
            <person name="Wang X.J."/>
            <person name="Zhu J.G."/>
            <person name="Ruan X.D."/>
            <person name="Zhao L."/>
            <person name="Wei J.T."/>
            <person name="Ye R.Z."/>
            <person name="Que T.C."/>
            <person name="Du C.H."/>
            <person name="Zhou Y.H."/>
            <person name="Cheng J.X."/>
            <person name="Dai P.F."/>
            <person name="Guo W.B."/>
            <person name="Han X.H."/>
            <person name="Huang E.J."/>
            <person name="Li L.F."/>
            <person name="Wei W."/>
            <person name="Gao Y.C."/>
            <person name="Liu J.Z."/>
            <person name="Shao H.Z."/>
            <person name="Wang X."/>
            <person name="Wang C.C."/>
            <person name="Yang T.C."/>
            <person name="Huo Q.B."/>
            <person name="Li W."/>
            <person name="Chen H.Y."/>
            <person name="Chen S.E."/>
            <person name="Zhou L.G."/>
            <person name="Ni X.B."/>
            <person name="Tian J.H."/>
            <person name="Sheng Y."/>
            <person name="Liu T."/>
            <person name="Pan Y.S."/>
            <person name="Xia L.Y."/>
            <person name="Li J."/>
            <person name="Zhao F."/>
            <person name="Cao W.C."/>
        </authorList>
    </citation>
    <scope>NUCLEOTIDE SEQUENCE [LARGE SCALE GENOMIC DNA]</scope>
    <source>
        <strain evidence="3">HaeL-2018</strain>
    </source>
</reference>
<dbReference type="OMA" id="IACHIVE"/>
<proteinExistence type="predicted"/>
<dbReference type="InterPro" id="IPR036397">
    <property type="entry name" value="RNaseH_sf"/>
</dbReference>
<evidence type="ECO:0000259" key="2">
    <source>
        <dbReference type="PROSITE" id="PS50822"/>
    </source>
</evidence>
<accession>A0A9J6FGR1</accession>
<dbReference type="VEuPathDB" id="VectorBase:HLOH_045509"/>
<dbReference type="Gene3D" id="3.30.420.10">
    <property type="entry name" value="Ribonuclease H-like superfamily/Ribonuclease H"/>
    <property type="match status" value="1"/>
</dbReference>
<dbReference type="OrthoDB" id="10252740at2759"/>
<dbReference type="AlphaFoldDB" id="A0A9J6FGR1"/>
<name>A0A9J6FGR1_HAELO</name>